<name>A0A9X3NN21_9ACTN</name>
<dbReference type="EMBL" id="JAJAQC010000018">
    <property type="protein sequence ID" value="MDA0565128.1"/>
    <property type="molecule type" value="Genomic_DNA"/>
</dbReference>
<proteinExistence type="predicted"/>
<dbReference type="AlphaFoldDB" id="A0A9X3NN21"/>
<feature type="compositionally biased region" description="Basic and acidic residues" evidence="1">
    <location>
        <begin position="71"/>
        <end position="84"/>
    </location>
</feature>
<gene>
    <name evidence="2" type="ORF">LG943_12470</name>
</gene>
<sequence length="84" mass="10129">MSDSKSQENTILTRIKDLVTEERDLREQSEHRLTPEERQRMRALEQELDQCWDLLRQRRAREEFGENPDEASVRPKGEVEGYRQ</sequence>
<reference evidence="2" key="1">
    <citation type="submission" date="2021-10" db="EMBL/GenBank/DDBJ databases">
        <title>Streptomonospora sp. nov., isolated from mangrove soil.</title>
        <authorList>
            <person name="Chen X."/>
            <person name="Ge X."/>
            <person name="Liu W."/>
        </authorList>
    </citation>
    <scope>NUCLEOTIDE SEQUENCE</scope>
    <source>
        <strain evidence="2">S1-112</strain>
    </source>
</reference>
<dbReference type="RefSeq" id="WP_270072411.1">
    <property type="nucleotide sequence ID" value="NZ_JAJAQC010000018.1"/>
</dbReference>
<feature type="region of interest" description="Disordered" evidence="1">
    <location>
        <begin position="61"/>
        <end position="84"/>
    </location>
</feature>
<dbReference type="Proteomes" id="UP001140076">
    <property type="component" value="Unassembled WGS sequence"/>
</dbReference>
<comment type="caution">
    <text evidence="2">The sequence shown here is derived from an EMBL/GenBank/DDBJ whole genome shotgun (WGS) entry which is preliminary data.</text>
</comment>
<evidence type="ECO:0000313" key="3">
    <source>
        <dbReference type="Proteomes" id="UP001140076"/>
    </source>
</evidence>
<organism evidence="2 3">
    <name type="scientific">Streptomonospora mangrovi</name>
    <dbReference type="NCBI Taxonomy" id="2883123"/>
    <lineage>
        <taxon>Bacteria</taxon>
        <taxon>Bacillati</taxon>
        <taxon>Actinomycetota</taxon>
        <taxon>Actinomycetes</taxon>
        <taxon>Streptosporangiales</taxon>
        <taxon>Nocardiopsidaceae</taxon>
        <taxon>Streptomonospora</taxon>
    </lineage>
</organism>
<evidence type="ECO:0000256" key="1">
    <source>
        <dbReference type="SAM" id="MobiDB-lite"/>
    </source>
</evidence>
<dbReference type="Pfam" id="PF10944">
    <property type="entry name" value="DUF2630"/>
    <property type="match status" value="1"/>
</dbReference>
<protein>
    <submittedName>
        <fullName evidence="2">DUF2630 family protein</fullName>
    </submittedName>
</protein>
<dbReference type="InterPro" id="IPR020311">
    <property type="entry name" value="Uncharacterised_Rv0898c"/>
</dbReference>
<accession>A0A9X3NN21</accession>
<keyword evidence="3" id="KW-1185">Reference proteome</keyword>
<evidence type="ECO:0000313" key="2">
    <source>
        <dbReference type="EMBL" id="MDA0565128.1"/>
    </source>
</evidence>